<dbReference type="EMBL" id="CP016591">
    <property type="protein sequence ID" value="ANY19229.1"/>
    <property type="molecule type" value="Genomic_DNA"/>
</dbReference>
<gene>
    <name evidence="2" type="ORF">A6F68_00700</name>
</gene>
<dbReference type="OrthoDB" id="7632268at2"/>
<reference evidence="2 3" key="1">
    <citation type="submission" date="2016-07" db="EMBL/GenBank/DDBJ databases">
        <title>Complete genome sequence of Altererythrobacter dongtanensis KCTC 22672, a type strain with esterase isolated from tidal flat.</title>
        <authorList>
            <person name="Cheng H."/>
            <person name="Wu Y.-H."/>
            <person name="Zhou P."/>
            <person name="Huo Y.-Y."/>
            <person name="Wang C.-S."/>
            <person name="Xu X.-W."/>
        </authorList>
    </citation>
    <scope>NUCLEOTIDE SEQUENCE [LARGE SCALE GENOMIC DNA]</scope>
    <source>
        <strain evidence="2 3">KCTC 22672</strain>
    </source>
</reference>
<dbReference type="KEGG" id="ado:A6F68_00700"/>
<protein>
    <submittedName>
        <fullName evidence="2">Uncharacterized protein</fullName>
    </submittedName>
</protein>
<keyword evidence="3" id="KW-1185">Reference proteome</keyword>
<feature type="transmembrane region" description="Helical" evidence="1">
    <location>
        <begin position="73"/>
        <end position="92"/>
    </location>
</feature>
<name>A0A1B2AAN9_9SPHN</name>
<organism evidence="2 3">
    <name type="scientific">Tsuneonella dongtanensis</name>
    <dbReference type="NCBI Taxonomy" id="692370"/>
    <lineage>
        <taxon>Bacteria</taxon>
        <taxon>Pseudomonadati</taxon>
        <taxon>Pseudomonadota</taxon>
        <taxon>Alphaproteobacteria</taxon>
        <taxon>Sphingomonadales</taxon>
        <taxon>Erythrobacteraceae</taxon>
        <taxon>Tsuneonella</taxon>
    </lineage>
</organism>
<keyword evidence="1" id="KW-0812">Transmembrane</keyword>
<feature type="transmembrane region" description="Helical" evidence="1">
    <location>
        <begin position="104"/>
        <end position="128"/>
    </location>
</feature>
<keyword evidence="1" id="KW-0472">Membrane</keyword>
<keyword evidence="1" id="KW-1133">Transmembrane helix</keyword>
<evidence type="ECO:0000313" key="2">
    <source>
        <dbReference type="EMBL" id="ANY19229.1"/>
    </source>
</evidence>
<dbReference type="RefSeq" id="WP_067676376.1">
    <property type="nucleotide sequence ID" value="NZ_CP016591.1"/>
</dbReference>
<sequence length="129" mass="13446">MQAIALVLVLLFALWIAGAGVFALARPAAARSAIGRFASSHRVNLIEQAGRGIAGAALNVRAPAAWTPDLFTVAGWAIVVTSVLLAVLPLRWHAAYAQWWSRNLPFWAVRLAGVAALALAGGLARAAIG</sequence>
<dbReference type="AlphaFoldDB" id="A0A1B2AAN9"/>
<dbReference type="Proteomes" id="UP000092932">
    <property type="component" value="Chromosome"/>
</dbReference>
<proteinExistence type="predicted"/>
<evidence type="ECO:0000256" key="1">
    <source>
        <dbReference type="SAM" id="Phobius"/>
    </source>
</evidence>
<evidence type="ECO:0000313" key="3">
    <source>
        <dbReference type="Proteomes" id="UP000092932"/>
    </source>
</evidence>
<accession>A0A1B2AAN9</accession>